<keyword evidence="2" id="KW-0805">Transcription regulation</keyword>
<evidence type="ECO:0000256" key="4">
    <source>
        <dbReference type="ARBA" id="ARBA00023163"/>
    </source>
</evidence>
<comment type="similarity">
    <text evidence="1">Belongs to the LysR transcriptional regulatory family.</text>
</comment>
<dbReference type="PANTHER" id="PTHR30346:SF0">
    <property type="entry name" value="HCA OPERON TRANSCRIPTIONAL ACTIVATOR HCAR"/>
    <property type="match status" value="1"/>
</dbReference>
<evidence type="ECO:0000313" key="7">
    <source>
        <dbReference type="Proteomes" id="UP001064087"/>
    </source>
</evidence>
<dbReference type="SUPFAM" id="SSF46785">
    <property type="entry name" value="Winged helix' DNA-binding domain"/>
    <property type="match status" value="1"/>
</dbReference>
<evidence type="ECO:0000256" key="3">
    <source>
        <dbReference type="ARBA" id="ARBA00023125"/>
    </source>
</evidence>
<keyword evidence="3" id="KW-0238">DNA-binding</keyword>
<dbReference type="InterPro" id="IPR005119">
    <property type="entry name" value="LysR_subst-bd"/>
</dbReference>
<dbReference type="Pfam" id="PF00126">
    <property type="entry name" value="HTH_1"/>
    <property type="match status" value="1"/>
</dbReference>
<name>A0ABY6DA60_9RHOB</name>
<dbReference type="CDD" id="cd08412">
    <property type="entry name" value="PBP2_PAO1_like"/>
    <property type="match status" value="1"/>
</dbReference>
<evidence type="ECO:0000259" key="5">
    <source>
        <dbReference type="PROSITE" id="PS50931"/>
    </source>
</evidence>
<dbReference type="PROSITE" id="PS50931">
    <property type="entry name" value="HTH_LYSR"/>
    <property type="match status" value="1"/>
</dbReference>
<dbReference type="InterPro" id="IPR036388">
    <property type="entry name" value="WH-like_DNA-bd_sf"/>
</dbReference>
<organism evidence="6 7">
    <name type="scientific">Roseovarius pelagicus</name>
    <dbReference type="NCBI Taxonomy" id="2980108"/>
    <lineage>
        <taxon>Bacteria</taxon>
        <taxon>Pseudomonadati</taxon>
        <taxon>Pseudomonadota</taxon>
        <taxon>Alphaproteobacteria</taxon>
        <taxon>Rhodobacterales</taxon>
        <taxon>Roseobacteraceae</taxon>
        <taxon>Roseovarius</taxon>
    </lineage>
</organism>
<dbReference type="Pfam" id="PF03466">
    <property type="entry name" value="LysR_substrate"/>
    <property type="match status" value="1"/>
</dbReference>
<dbReference type="Gene3D" id="1.10.10.10">
    <property type="entry name" value="Winged helix-like DNA-binding domain superfamily/Winged helix DNA-binding domain"/>
    <property type="match status" value="1"/>
</dbReference>
<dbReference type="InterPro" id="IPR000847">
    <property type="entry name" value="LysR_HTH_N"/>
</dbReference>
<reference evidence="6" key="1">
    <citation type="submission" date="2022-10" db="EMBL/GenBank/DDBJ databases">
        <title>Roseovarius pelagicus sp. nov., isolated from Arctic seawater.</title>
        <authorList>
            <person name="Hong Y.W."/>
            <person name="Hwang C.Y."/>
        </authorList>
    </citation>
    <scope>NUCLEOTIDE SEQUENCE</scope>
    <source>
        <strain evidence="6">HL-MP18</strain>
    </source>
</reference>
<keyword evidence="7" id="KW-1185">Reference proteome</keyword>
<dbReference type="RefSeq" id="WP_263047765.1">
    <property type="nucleotide sequence ID" value="NZ_CP106738.1"/>
</dbReference>
<sequence length="324" mass="35259">MLRFTLRQLEYFVAVGEAGSIALAAEKVNVSSPSISAAINQLESEFGLPLFVRQHAHGLSLTLAGRQMLTQAKLVLRDAEQLVDLAGNISGSVRGPLAVGCLLTFAQIMVPALRAGFERLYPEVRIRQFELNQAEIYSRLRRAEIDVALTYDLDLPADLNFQTIATLPPYAILNTGHPLAERSVVTIQDLLPYPMVLLDLPFSSDYFLSFFNTIGAKPNIGERTRDMAVMRSLVANGFGYSIANVRPIDDLSPDGKRLHFVPLAGEVRSMQLGLLTAPDAENVNVIRTFIAHCKAEYAAGHLPGINVARTDVSVSDGPAQGGTQ</sequence>
<dbReference type="Gene3D" id="3.40.190.10">
    <property type="entry name" value="Periplasmic binding protein-like II"/>
    <property type="match status" value="2"/>
</dbReference>
<dbReference type="SUPFAM" id="SSF53850">
    <property type="entry name" value="Periplasmic binding protein-like II"/>
    <property type="match status" value="1"/>
</dbReference>
<protein>
    <submittedName>
        <fullName evidence="6">LysR family transcriptional regulator</fullName>
    </submittedName>
</protein>
<dbReference type="Proteomes" id="UP001064087">
    <property type="component" value="Chromosome"/>
</dbReference>
<keyword evidence="4" id="KW-0804">Transcription</keyword>
<dbReference type="EMBL" id="CP106738">
    <property type="protein sequence ID" value="UXX83039.1"/>
    <property type="molecule type" value="Genomic_DNA"/>
</dbReference>
<proteinExistence type="inferred from homology"/>
<dbReference type="PANTHER" id="PTHR30346">
    <property type="entry name" value="TRANSCRIPTIONAL DUAL REGULATOR HCAR-RELATED"/>
    <property type="match status" value="1"/>
</dbReference>
<accession>A0ABY6DA60</accession>
<evidence type="ECO:0000313" key="6">
    <source>
        <dbReference type="EMBL" id="UXX83039.1"/>
    </source>
</evidence>
<dbReference type="PRINTS" id="PR00039">
    <property type="entry name" value="HTHLYSR"/>
</dbReference>
<evidence type="ECO:0000256" key="2">
    <source>
        <dbReference type="ARBA" id="ARBA00023015"/>
    </source>
</evidence>
<dbReference type="InterPro" id="IPR036390">
    <property type="entry name" value="WH_DNA-bd_sf"/>
</dbReference>
<gene>
    <name evidence="6" type="ORF">N7U68_18495</name>
</gene>
<feature type="domain" description="HTH lysR-type" evidence="5">
    <location>
        <begin position="4"/>
        <end position="62"/>
    </location>
</feature>
<evidence type="ECO:0000256" key="1">
    <source>
        <dbReference type="ARBA" id="ARBA00009437"/>
    </source>
</evidence>